<dbReference type="Gene3D" id="3.30.2020.10">
    <property type="entry name" value="NE0471-like N-terminal domain"/>
    <property type="match status" value="1"/>
</dbReference>
<proteinExistence type="predicted"/>
<protein>
    <submittedName>
        <fullName evidence="1">DUF2442 domain-containing protein</fullName>
    </submittedName>
</protein>
<organism evidence="1 2">
    <name type="scientific">Candidatus Propionivibrio dominans</name>
    <dbReference type="NCBI Taxonomy" id="2954373"/>
    <lineage>
        <taxon>Bacteria</taxon>
        <taxon>Pseudomonadati</taxon>
        <taxon>Pseudomonadota</taxon>
        <taxon>Betaproteobacteria</taxon>
        <taxon>Rhodocyclales</taxon>
        <taxon>Rhodocyclaceae</taxon>
        <taxon>Propionivibrio</taxon>
    </lineage>
</organism>
<dbReference type="AlphaFoldDB" id="A0A9D7FDQ7"/>
<evidence type="ECO:0000313" key="1">
    <source>
        <dbReference type="EMBL" id="MBK7424493.1"/>
    </source>
</evidence>
<dbReference type="SUPFAM" id="SSF143880">
    <property type="entry name" value="NE0471 N-terminal domain-like"/>
    <property type="match status" value="1"/>
</dbReference>
<name>A0A9D7FDQ7_9RHOO</name>
<evidence type="ECO:0000313" key="2">
    <source>
        <dbReference type="Proteomes" id="UP000886602"/>
    </source>
</evidence>
<dbReference type="InterPro" id="IPR036782">
    <property type="entry name" value="NE0471-like_N"/>
</dbReference>
<dbReference type="InterPro" id="IPR018841">
    <property type="entry name" value="DUF2442"/>
</dbReference>
<gene>
    <name evidence="1" type="ORF">IPJ48_16215</name>
</gene>
<dbReference type="Proteomes" id="UP000886602">
    <property type="component" value="Unassembled WGS sequence"/>
</dbReference>
<sequence length="90" mass="10073">MTPDVTNVVVVGNFELLVSFADGARRRFSMRPYLEYPVYQALKEPGKFKLAHVLNGTVAWSDDIDISPDTLYLEKQTSGNDAQPCARQLP</sequence>
<accession>A0A9D7FDQ7</accession>
<reference evidence="1" key="1">
    <citation type="submission" date="2020-10" db="EMBL/GenBank/DDBJ databases">
        <title>Connecting structure to function with the recovery of over 1000 high-quality activated sludge metagenome-assembled genomes encoding full-length rRNA genes using long-read sequencing.</title>
        <authorList>
            <person name="Singleton C.M."/>
            <person name="Petriglieri F."/>
            <person name="Kristensen J.M."/>
            <person name="Kirkegaard R.H."/>
            <person name="Michaelsen T.Y."/>
            <person name="Andersen M.H."/>
            <person name="Karst S.M."/>
            <person name="Dueholm M.S."/>
            <person name="Nielsen P.H."/>
            <person name="Albertsen M."/>
        </authorList>
    </citation>
    <scope>NUCLEOTIDE SEQUENCE</scope>
    <source>
        <strain evidence="1">EsbW_18-Q3-R4-48_MAXAC.044</strain>
    </source>
</reference>
<comment type="caution">
    <text evidence="1">The sequence shown here is derived from an EMBL/GenBank/DDBJ whole genome shotgun (WGS) entry which is preliminary data.</text>
</comment>
<dbReference type="EMBL" id="JADJNC010000031">
    <property type="protein sequence ID" value="MBK7424493.1"/>
    <property type="molecule type" value="Genomic_DNA"/>
</dbReference>
<dbReference type="Pfam" id="PF10387">
    <property type="entry name" value="DUF2442"/>
    <property type="match status" value="1"/>
</dbReference>